<comment type="caution">
    <text evidence="3">The sequence shown here is derived from an EMBL/GenBank/DDBJ whole genome shotgun (WGS) entry which is preliminary data.</text>
</comment>
<dbReference type="PROSITE" id="PS50041">
    <property type="entry name" value="C_TYPE_LECTIN_2"/>
    <property type="match status" value="1"/>
</dbReference>
<feature type="chain" id="PRO_5042275937" description="C-type lectin domain-containing protein" evidence="1">
    <location>
        <begin position="21"/>
        <end position="193"/>
    </location>
</feature>
<dbReference type="Proteomes" id="UP001283361">
    <property type="component" value="Unassembled WGS sequence"/>
</dbReference>
<dbReference type="InterPro" id="IPR016186">
    <property type="entry name" value="C-type_lectin-like/link_sf"/>
</dbReference>
<keyword evidence="4" id="KW-1185">Reference proteome</keyword>
<evidence type="ECO:0000259" key="2">
    <source>
        <dbReference type="PROSITE" id="PS50041"/>
    </source>
</evidence>
<dbReference type="SUPFAM" id="SSF56436">
    <property type="entry name" value="C-type lectin-like"/>
    <property type="match status" value="1"/>
</dbReference>
<protein>
    <recommendedName>
        <fullName evidence="2">C-type lectin domain-containing protein</fullName>
    </recommendedName>
</protein>
<proteinExistence type="predicted"/>
<dbReference type="InterPro" id="IPR001304">
    <property type="entry name" value="C-type_lectin-like"/>
</dbReference>
<keyword evidence="1" id="KW-0732">Signal</keyword>
<dbReference type="SMART" id="SM00034">
    <property type="entry name" value="CLECT"/>
    <property type="match status" value="1"/>
</dbReference>
<dbReference type="Gene3D" id="3.10.100.10">
    <property type="entry name" value="Mannose-Binding Protein A, subunit A"/>
    <property type="match status" value="1"/>
</dbReference>
<dbReference type="InterPro" id="IPR050801">
    <property type="entry name" value="Ca-Dep_Lectins_ImmuneDev"/>
</dbReference>
<accession>A0AAE1E0Z0</accession>
<organism evidence="3 4">
    <name type="scientific">Elysia crispata</name>
    <name type="common">lettuce slug</name>
    <dbReference type="NCBI Taxonomy" id="231223"/>
    <lineage>
        <taxon>Eukaryota</taxon>
        <taxon>Metazoa</taxon>
        <taxon>Spiralia</taxon>
        <taxon>Lophotrochozoa</taxon>
        <taxon>Mollusca</taxon>
        <taxon>Gastropoda</taxon>
        <taxon>Heterobranchia</taxon>
        <taxon>Euthyneura</taxon>
        <taxon>Panpulmonata</taxon>
        <taxon>Sacoglossa</taxon>
        <taxon>Placobranchoidea</taxon>
        <taxon>Plakobranchidae</taxon>
        <taxon>Elysia</taxon>
    </lineage>
</organism>
<dbReference type="AlphaFoldDB" id="A0AAE1E0Z0"/>
<evidence type="ECO:0000256" key="1">
    <source>
        <dbReference type="SAM" id="SignalP"/>
    </source>
</evidence>
<evidence type="ECO:0000313" key="3">
    <source>
        <dbReference type="EMBL" id="KAK3790291.1"/>
    </source>
</evidence>
<sequence>MSPAISLCLLVAVVTVATKASVQDTCPSPLVDRVNNFYLQVRGDVCFHFVVNYRRTFQEASEDCKQDGGTLAMPKNLELNKYLTDKSYNHYGVIEELWIGLTDIGNEDKFKWADGSEVAWTHFAKGNGPTNNWLIKQLEDCVALDPIDGFWHDFLCNDDYFSAVVGSEPKKSYICQYEQQFEDDLGDLDSGAK</sequence>
<dbReference type="InterPro" id="IPR016187">
    <property type="entry name" value="CTDL_fold"/>
</dbReference>
<dbReference type="PANTHER" id="PTHR22801">
    <property type="entry name" value="LITHOSTATHINE"/>
    <property type="match status" value="1"/>
</dbReference>
<dbReference type="EMBL" id="JAWDGP010001550">
    <property type="protein sequence ID" value="KAK3790291.1"/>
    <property type="molecule type" value="Genomic_DNA"/>
</dbReference>
<evidence type="ECO:0000313" key="4">
    <source>
        <dbReference type="Proteomes" id="UP001283361"/>
    </source>
</evidence>
<dbReference type="CDD" id="cd00037">
    <property type="entry name" value="CLECT"/>
    <property type="match status" value="1"/>
</dbReference>
<gene>
    <name evidence="3" type="ORF">RRG08_034852</name>
</gene>
<feature type="signal peptide" evidence="1">
    <location>
        <begin position="1"/>
        <end position="20"/>
    </location>
</feature>
<dbReference type="PANTHER" id="PTHR22801:SF63">
    <property type="entry name" value="C-TYPE LECTIN DOMAIN-CONTAINING PROTEIN"/>
    <property type="match status" value="1"/>
</dbReference>
<feature type="domain" description="C-type lectin" evidence="2">
    <location>
        <begin position="42"/>
        <end position="157"/>
    </location>
</feature>
<dbReference type="Pfam" id="PF00059">
    <property type="entry name" value="Lectin_C"/>
    <property type="match status" value="1"/>
</dbReference>
<name>A0AAE1E0Z0_9GAST</name>
<reference evidence="3" key="1">
    <citation type="journal article" date="2023" name="G3 (Bethesda)">
        <title>A reference genome for the long-term kleptoplast-retaining sea slug Elysia crispata morphotype clarki.</title>
        <authorList>
            <person name="Eastman K.E."/>
            <person name="Pendleton A.L."/>
            <person name="Shaikh M.A."/>
            <person name="Suttiyut T."/>
            <person name="Ogas R."/>
            <person name="Tomko P."/>
            <person name="Gavelis G."/>
            <person name="Widhalm J.R."/>
            <person name="Wisecaver J.H."/>
        </authorList>
    </citation>
    <scope>NUCLEOTIDE SEQUENCE</scope>
    <source>
        <strain evidence="3">ECLA1</strain>
    </source>
</reference>